<feature type="transmembrane region" description="Helical" evidence="1">
    <location>
        <begin position="7"/>
        <end position="29"/>
    </location>
</feature>
<accession>A0A1F5BV65</accession>
<dbReference type="AlphaFoldDB" id="A0A1F5BV65"/>
<protein>
    <recommendedName>
        <fullName evidence="4">Type 4a pilus biogenesis protein PilO</fullName>
    </recommendedName>
</protein>
<organism evidence="2 3">
    <name type="scientific">Candidatus Azambacteria bacterium RIFCSPLOWO2_01_FULL_46_25</name>
    <dbReference type="NCBI Taxonomy" id="1797298"/>
    <lineage>
        <taxon>Bacteria</taxon>
        <taxon>Candidatus Azamiibacteriota</taxon>
    </lineage>
</organism>
<name>A0A1F5BV65_9BACT</name>
<proteinExistence type="predicted"/>
<evidence type="ECO:0000313" key="2">
    <source>
        <dbReference type="EMBL" id="OGD34505.1"/>
    </source>
</evidence>
<dbReference type="Proteomes" id="UP000176650">
    <property type="component" value="Unassembled WGS sequence"/>
</dbReference>
<comment type="caution">
    <text evidence="2">The sequence shown here is derived from an EMBL/GenBank/DDBJ whole genome shotgun (WGS) entry which is preliminary data.</text>
</comment>
<keyword evidence="1" id="KW-0812">Transmembrane</keyword>
<gene>
    <name evidence="2" type="ORF">A2988_03230</name>
</gene>
<evidence type="ECO:0008006" key="4">
    <source>
        <dbReference type="Google" id="ProtNLM"/>
    </source>
</evidence>
<sequence>MSYKQRFYAHLAIILVVLGALVFLSYFLFTLIAASGEAVVKAKEELALLLAKKNQIKDISKEYDIIKDVIPTLDAALLRKNDSLSFIMLVENLAAQTNVDHKIEAVTEDASSSSGGPPAALFNLNVTGAFGDVLKFIYLIENTKPYASIQTVQLSMAAASAQNSPLLSGEQVRAQTAVKVYTH</sequence>
<reference evidence="2 3" key="1">
    <citation type="journal article" date="2016" name="Nat. Commun.">
        <title>Thousands of microbial genomes shed light on interconnected biogeochemical processes in an aquifer system.</title>
        <authorList>
            <person name="Anantharaman K."/>
            <person name="Brown C.T."/>
            <person name="Hug L.A."/>
            <person name="Sharon I."/>
            <person name="Castelle C.J."/>
            <person name="Probst A.J."/>
            <person name="Thomas B.C."/>
            <person name="Singh A."/>
            <person name="Wilkins M.J."/>
            <person name="Karaoz U."/>
            <person name="Brodie E.L."/>
            <person name="Williams K.H."/>
            <person name="Hubbard S.S."/>
            <person name="Banfield J.F."/>
        </authorList>
    </citation>
    <scope>NUCLEOTIDE SEQUENCE [LARGE SCALE GENOMIC DNA]</scope>
</reference>
<evidence type="ECO:0000313" key="3">
    <source>
        <dbReference type="Proteomes" id="UP000176650"/>
    </source>
</evidence>
<dbReference type="EMBL" id="MEYS01000001">
    <property type="protein sequence ID" value="OGD34505.1"/>
    <property type="molecule type" value="Genomic_DNA"/>
</dbReference>
<keyword evidence="1" id="KW-1133">Transmembrane helix</keyword>
<dbReference type="STRING" id="1797298.A2988_03230"/>
<evidence type="ECO:0000256" key="1">
    <source>
        <dbReference type="SAM" id="Phobius"/>
    </source>
</evidence>
<keyword evidence="1" id="KW-0472">Membrane</keyword>